<dbReference type="EMBL" id="CP039865">
    <property type="protein sequence ID" value="QCK85491.1"/>
    <property type="molecule type" value="Genomic_DNA"/>
</dbReference>
<feature type="compositionally biased region" description="Low complexity" evidence="1">
    <location>
        <begin position="31"/>
        <end position="43"/>
    </location>
</feature>
<evidence type="ECO:0000256" key="1">
    <source>
        <dbReference type="SAM" id="MobiDB-lite"/>
    </source>
</evidence>
<evidence type="ECO:0000313" key="4">
    <source>
        <dbReference type="Proteomes" id="UP000298588"/>
    </source>
</evidence>
<evidence type="ECO:0000259" key="2">
    <source>
        <dbReference type="PROSITE" id="PS50828"/>
    </source>
</evidence>
<reference evidence="3 4" key="1">
    <citation type="submission" date="2019-04" db="EMBL/GenBank/DDBJ databases">
        <title>Phreatobacter aquaticus sp. nov.</title>
        <authorList>
            <person name="Choi A."/>
            <person name="Baek K."/>
        </authorList>
    </citation>
    <scope>NUCLEOTIDE SEQUENCE [LARGE SCALE GENOMIC DNA]</scope>
    <source>
        <strain evidence="3 4">NMCR1094</strain>
    </source>
</reference>
<feature type="region of interest" description="Disordered" evidence="1">
    <location>
        <begin position="127"/>
        <end position="146"/>
    </location>
</feature>
<dbReference type="RefSeq" id="WP_137098825.1">
    <property type="nucleotide sequence ID" value="NZ_CP039865.1"/>
</dbReference>
<proteinExistence type="predicted"/>
<name>A0A4D7QFQ1_9HYPH</name>
<feature type="domain" description="Smr" evidence="2">
    <location>
        <begin position="90"/>
        <end position="191"/>
    </location>
</feature>
<dbReference type="PANTHER" id="PTHR35562:SF2">
    <property type="entry name" value="DNA ENDONUCLEASE SMRA-RELATED"/>
    <property type="match status" value="1"/>
</dbReference>
<feature type="region of interest" description="Disordered" evidence="1">
    <location>
        <begin position="26"/>
        <end position="71"/>
    </location>
</feature>
<dbReference type="Pfam" id="PF01713">
    <property type="entry name" value="Smr"/>
    <property type="match status" value="1"/>
</dbReference>
<dbReference type="Gene3D" id="3.30.1370.110">
    <property type="match status" value="1"/>
</dbReference>
<accession>A0A4D7QFQ1</accession>
<dbReference type="Proteomes" id="UP000298588">
    <property type="component" value="Chromosome"/>
</dbReference>
<sequence length="196" mass="21495">MKRRSRTLSAEDKALWTHVARTVKPLEPSRLAGLDAPAPAEDLAPPRPVKPAPAPPPEPRRPPAPPPLAPIEKGLRRKLNRGAAEAEARLDLHGLTQEVAHRRLIGFLRRAQGDGLKLVIVITGKGGPKGPPRMTPSHEEPWHSDPHADRGVLRRVVPQWLRLPDFRDLVIGFEEAAIGHGGAGALYVRIRRPRAP</sequence>
<dbReference type="AlphaFoldDB" id="A0A4D7QFQ1"/>
<dbReference type="InterPro" id="IPR002625">
    <property type="entry name" value="Smr_dom"/>
</dbReference>
<dbReference type="SUPFAM" id="SSF160443">
    <property type="entry name" value="SMR domain-like"/>
    <property type="match status" value="1"/>
</dbReference>
<dbReference type="InterPro" id="IPR036063">
    <property type="entry name" value="Smr_dom_sf"/>
</dbReference>
<feature type="compositionally biased region" description="Pro residues" evidence="1">
    <location>
        <begin position="45"/>
        <end position="69"/>
    </location>
</feature>
<dbReference type="KEGG" id="paqt:E8L99_06760"/>
<dbReference type="PANTHER" id="PTHR35562">
    <property type="entry name" value="DNA ENDONUCLEASE SMRA-RELATED"/>
    <property type="match status" value="1"/>
</dbReference>
<dbReference type="OrthoDB" id="7165597at2"/>
<keyword evidence="4" id="KW-1185">Reference proteome</keyword>
<feature type="compositionally biased region" description="Basic and acidic residues" evidence="1">
    <location>
        <begin position="136"/>
        <end position="146"/>
    </location>
</feature>
<protein>
    <submittedName>
        <fullName evidence="3">DNA mismatch repair protein MutS</fullName>
    </submittedName>
</protein>
<organism evidence="3 4">
    <name type="scientific">Phreatobacter aquaticus</name>
    <dbReference type="NCBI Taxonomy" id="2570229"/>
    <lineage>
        <taxon>Bacteria</taxon>
        <taxon>Pseudomonadati</taxon>
        <taxon>Pseudomonadota</taxon>
        <taxon>Alphaproteobacteria</taxon>
        <taxon>Hyphomicrobiales</taxon>
        <taxon>Phreatobacteraceae</taxon>
        <taxon>Phreatobacter</taxon>
    </lineage>
</organism>
<evidence type="ECO:0000313" key="3">
    <source>
        <dbReference type="EMBL" id="QCK85491.1"/>
    </source>
</evidence>
<dbReference type="PROSITE" id="PS50828">
    <property type="entry name" value="SMR"/>
    <property type="match status" value="1"/>
</dbReference>
<gene>
    <name evidence="3" type="ORF">E8L99_06760</name>
</gene>